<evidence type="ECO:0000256" key="11">
    <source>
        <dbReference type="ARBA" id="ARBA00023014"/>
    </source>
</evidence>
<feature type="binding site" evidence="14">
    <location>
        <position position="1131"/>
    </location>
    <ligand>
        <name>[4Fe-4S] cluster</name>
        <dbReference type="ChEBI" id="CHEBI:49883"/>
    </ligand>
</feature>
<proteinExistence type="inferred from homology"/>
<organism evidence="16 17">
    <name type="scientific">Virgibacillus oceani</name>
    <dbReference type="NCBI Taxonomy" id="1479511"/>
    <lineage>
        <taxon>Bacteria</taxon>
        <taxon>Bacillati</taxon>
        <taxon>Bacillota</taxon>
        <taxon>Bacilli</taxon>
        <taxon>Bacillales</taxon>
        <taxon>Bacillaceae</taxon>
        <taxon>Virgibacillus</taxon>
    </lineage>
</organism>
<dbReference type="GO" id="GO:0004386">
    <property type="term" value="F:helicase activity"/>
    <property type="evidence" value="ECO:0007669"/>
    <property type="project" value="UniProtKB-KW"/>
</dbReference>
<dbReference type="PANTHER" id="PTHR30591:SF1">
    <property type="entry name" value="RECBCD ENZYME SUBUNIT RECC"/>
    <property type="match status" value="1"/>
</dbReference>
<dbReference type="Pfam" id="PF12705">
    <property type="entry name" value="PDDEXK_1"/>
    <property type="match status" value="1"/>
</dbReference>
<dbReference type="Gene3D" id="3.40.50.300">
    <property type="entry name" value="P-loop containing nucleotide triphosphate hydrolases"/>
    <property type="match status" value="3"/>
</dbReference>
<dbReference type="PANTHER" id="PTHR30591">
    <property type="entry name" value="RECBCD ENZYME SUBUNIT RECC"/>
    <property type="match status" value="1"/>
</dbReference>
<dbReference type="EC" id="3.1.-.-" evidence="14"/>
<name>A0A917HDB6_9BACI</name>
<evidence type="ECO:0000256" key="9">
    <source>
        <dbReference type="ARBA" id="ARBA00022840"/>
    </source>
</evidence>
<comment type="cofactor">
    <cofactor evidence="14">
        <name>Mg(2+)</name>
        <dbReference type="ChEBI" id="CHEBI:18420"/>
    </cofactor>
</comment>
<evidence type="ECO:0000256" key="4">
    <source>
        <dbReference type="ARBA" id="ARBA00022741"/>
    </source>
</evidence>
<keyword evidence="11 14" id="KW-0411">Iron-sulfur</keyword>
<dbReference type="InterPro" id="IPR049035">
    <property type="entry name" value="ADDB_N"/>
</dbReference>
<dbReference type="GO" id="GO:0008409">
    <property type="term" value="F:5'-3' exonuclease activity"/>
    <property type="evidence" value="ECO:0007669"/>
    <property type="project" value="UniProtKB-UniRule"/>
</dbReference>
<dbReference type="Gene3D" id="3.90.320.10">
    <property type="match status" value="1"/>
</dbReference>
<dbReference type="Pfam" id="PF21445">
    <property type="entry name" value="ADDB_N"/>
    <property type="match status" value="1"/>
</dbReference>
<dbReference type="RefSeq" id="WP_188455250.1">
    <property type="nucleotide sequence ID" value="NZ_BMFR01000007.1"/>
</dbReference>
<comment type="cofactor">
    <cofactor evidence="14">
        <name>[4Fe-4S] cluster</name>
        <dbReference type="ChEBI" id="CHEBI:49883"/>
    </cofactor>
    <text evidence="14">Binds 1 [4Fe-4S] cluster.</text>
</comment>
<keyword evidence="12 14" id="KW-0238">DNA-binding</keyword>
<evidence type="ECO:0000256" key="6">
    <source>
        <dbReference type="ARBA" id="ARBA00022801"/>
    </source>
</evidence>
<protein>
    <recommendedName>
        <fullName evidence="14">ATP-dependent helicase/deoxyribonuclease subunit B</fullName>
        <ecNumber evidence="14">3.1.-.-</ecNumber>
    </recommendedName>
    <alternativeName>
        <fullName evidence="14">ATP-dependent helicase/nuclease subunit AddB</fullName>
    </alternativeName>
</protein>
<dbReference type="PROSITE" id="PS51217">
    <property type="entry name" value="UVRD_HELICASE_CTER"/>
    <property type="match status" value="1"/>
</dbReference>
<dbReference type="InterPro" id="IPR011604">
    <property type="entry name" value="PDDEXK-like_dom_sf"/>
</dbReference>
<evidence type="ECO:0000256" key="3">
    <source>
        <dbReference type="ARBA" id="ARBA00022723"/>
    </source>
</evidence>
<dbReference type="NCBIfam" id="TIGR02773">
    <property type="entry name" value="addB_Gpos"/>
    <property type="match status" value="1"/>
</dbReference>
<comment type="function">
    <text evidence="14">The heterodimer acts as both an ATP-dependent DNA helicase and an ATP-dependent, dual-direction single-stranded exonuclease. Recognizes the chi site generating a DNA molecule suitable for the initiation of homologous recombination. The AddB subunit has 5' -&gt; 3' nuclease activity but not helicase activity.</text>
</comment>
<dbReference type="HAMAP" id="MF_01452">
    <property type="entry name" value="AddB_type1"/>
    <property type="match status" value="1"/>
</dbReference>
<dbReference type="GO" id="GO:0003690">
    <property type="term" value="F:double-stranded DNA binding"/>
    <property type="evidence" value="ECO:0007669"/>
    <property type="project" value="UniProtKB-UniRule"/>
</dbReference>
<keyword evidence="3 14" id="KW-0479">Metal-binding</keyword>
<dbReference type="Proteomes" id="UP000622860">
    <property type="component" value="Unassembled WGS sequence"/>
</dbReference>
<evidence type="ECO:0000313" key="16">
    <source>
        <dbReference type="EMBL" id="GGG75169.1"/>
    </source>
</evidence>
<dbReference type="EMBL" id="BMFR01000007">
    <property type="protein sequence ID" value="GGG75169.1"/>
    <property type="molecule type" value="Genomic_DNA"/>
</dbReference>
<dbReference type="GO" id="GO:0046872">
    <property type="term" value="F:metal ion binding"/>
    <property type="evidence" value="ECO:0007669"/>
    <property type="project" value="UniProtKB-KW"/>
</dbReference>
<evidence type="ECO:0000256" key="12">
    <source>
        <dbReference type="ARBA" id="ARBA00023125"/>
    </source>
</evidence>
<evidence type="ECO:0000256" key="13">
    <source>
        <dbReference type="ARBA" id="ARBA00023204"/>
    </source>
</evidence>
<keyword evidence="5 14" id="KW-0227">DNA damage</keyword>
<keyword evidence="2 14" id="KW-0540">Nuclease</keyword>
<dbReference type="Pfam" id="PF13361">
    <property type="entry name" value="UvrD_C"/>
    <property type="match status" value="1"/>
</dbReference>
<evidence type="ECO:0000256" key="14">
    <source>
        <dbReference type="HAMAP-Rule" id="MF_01452"/>
    </source>
</evidence>
<evidence type="ECO:0000256" key="7">
    <source>
        <dbReference type="ARBA" id="ARBA00022806"/>
    </source>
</evidence>
<reference evidence="16" key="2">
    <citation type="submission" date="2020-09" db="EMBL/GenBank/DDBJ databases">
        <authorList>
            <person name="Sun Q."/>
            <person name="Zhou Y."/>
        </authorList>
    </citation>
    <scope>NUCLEOTIDE SEQUENCE</scope>
    <source>
        <strain evidence="16">CGMCC 1.12754</strain>
    </source>
</reference>
<keyword evidence="13 14" id="KW-0234">DNA repair</keyword>
<dbReference type="GO" id="GO:0051539">
    <property type="term" value="F:4 iron, 4 sulfur cluster binding"/>
    <property type="evidence" value="ECO:0007669"/>
    <property type="project" value="UniProtKB-KW"/>
</dbReference>
<dbReference type="InterPro" id="IPR014017">
    <property type="entry name" value="DNA_helicase_UvrD-like_C"/>
</dbReference>
<evidence type="ECO:0000256" key="10">
    <source>
        <dbReference type="ARBA" id="ARBA00023004"/>
    </source>
</evidence>
<gene>
    <name evidence="14 16" type="primary">addB</name>
    <name evidence="16" type="ORF">GCM10011398_19960</name>
</gene>
<dbReference type="InterPro" id="IPR027417">
    <property type="entry name" value="P-loop_NTPase"/>
</dbReference>
<dbReference type="Gene3D" id="6.10.140.1030">
    <property type="match status" value="1"/>
</dbReference>
<evidence type="ECO:0000256" key="1">
    <source>
        <dbReference type="ARBA" id="ARBA00022485"/>
    </source>
</evidence>
<evidence type="ECO:0000256" key="8">
    <source>
        <dbReference type="ARBA" id="ARBA00022839"/>
    </source>
</evidence>
<evidence type="ECO:0000313" key="17">
    <source>
        <dbReference type="Proteomes" id="UP000622860"/>
    </source>
</evidence>
<dbReference type="InterPro" id="IPR038726">
    <property type="entry name" value="PDDEXK_AddAB-type"/>
</dbReference>
<feature type="domain" description="UvrD-like helicase C-terminal" evidence="15">
    <location>
        <begin position="283"/>
        <end position="600"/>
    </location>
</feature>
<sequence length="1163" mass="134165">MGIRFLLGKAGTGKSGRILDEIKEKLSANPQGPPIFYIVPDQMTFQQEYALFSDESVKGSIRTQIFSFSRLAWRILQETGGGTKQFISSIGVQMMLRKIIEEKESDWLMFQKAMEKQGFLEQLENMITEFKRYRITPEMLSSEIEHMNQFVHKESGEGALTNKLKDLSYIYEKLDFALKDNYIDSEDQLQLLAEKIKDATLLNNAEIYLDGFHRFTPQELKVVEELLKKCKQVTVALTVDDPEPVALNELDLFYQTKETFHVLRNLALENNITIKDTDILDPINGRFKDRAHFAHLEKYFDVRPAPVFEGDVPIKIAEAVHPRAEVEGAAQEIIRLVREGKYRFRDMAVFIRQTDSYHDLIDTIFRDYDIPVFIDEKRTMLNHSLIELIRSALDMLEGNWRYDAVFRVLKTGFIPSTDSDYPLTNDAIDELENYVLEYGIRSRNRWMSEKNWIFRRFRGFDQAAQTDSEKQAEQRINAYRKQVVQALQPFDEQLRSVHTIEERCRVLYEWLENLDVAERLEKMREVYDSEGQIEKGREQEQVWNAVIQLLDEMVEIAGNEPIDLSTFRQTMDAGFESLKFSHVPPSIDHVIVGTIDRSRISGMKCGFLLGVNDGAWPMKPPSDGMINEREREILAGHGMQLADSSKRKLLDDWFYMYVAFTAAKDRLWISFPLSDEEGKSKMPSQLIKRIEDLFPACSDHLLLQDPDELTDADRFITTPVKTRSALTAQLARNRKGYPVQPIWWHVLNWYMTNHAKFGTTYTILQSLYYRNKPINLSKETTEQLYPKQVKTSVSRLEMYHRCSYQHFAKYSLGLEERKTYKLDAPDIGQLFHEALKKITEWIQADGKDFAQLNKRDTDNYAHKAVADLAPILQHQILHSSNRYKYIQQKLQEVIARAAYVLSEQARQSSFSPVGLELGFGENQTLSPVTLPLPNGFELMLRGRIDRVDKAFNEESLYLRIIDYKSSARGLNLVEVYYGLALQMLAYLDVVLSQSEQWLGVKATPAGVLYFHVHNPMISAKQSMTDHDIDLEIFKKYKMQGLLLSDEEIVKMMDTSLASGSSQIVPAGVKKNGGFYSHSNVADDDTFSRMQGHIHQLMVNAGIDMTSGGVHLNPYQHKQKNACTFCPFHSVCQFDPILEENNFRKLADMKDEEILGKLLSGEEM</sequence>
<comment type="subunit">
    <text evidence="14">Heterodimer of AddA and AddB.</text>
</comment>
<keyword evidence="17" id="KW-1185">Reference proteome</keyword>
<evidence type="ECO:0000256" key="2">
    <source>
        <dbReference type="ARBA" id="ARBA00022722"/>
    </source>
</evidence>
<keyword evidence="8 14" id="KW-0269">Exonuclease</keyword>
<feature type="binding site" evidence="14">
    <location>
        <position position="1125"/>
    </location>
    <ligand>
        <name>[4Fe-4S] cluster</name>
        <dbReference type="ChEBI" id="CHEBI:49883"/>
    </ligand>
</feature>
<keyword evidence="10 14" id="KW-0408">Iron</keyword>
<keyword evidence="4 14" id="KW-0547">Nucleotide-binding</keyword>
<accession>A0A917HDB6</accession>
<keyword evidence="6 14" id="KW-0378">Hydrolase</keyword>
<evidence type="ECO:0000259" key="15">
    <source>
        <dbReference type="PROSITE" id="PS51217"/>
    </source>
</evidence>
<comment type="similarity">
    <text evidence="14">Belongs to the helicase family. AddB/RexB type 1 subfamily.</text>
</comment>
<dbReference type="GO" id="GO:0005524">
    <property type="term" value="F:ATP binding"/>
    <property type="evidence" value="ECO:0007669"/>
    <property type="project" value="UniProtKB-UniRule"/>
</dbReference>
<dbReference type="SUPFAM" id="SSF52540">
    <property type="entry name" value="P-loop containing nucleoside triphosphate hydrolases"/>
    <property type="match status" value="1"/>
</dbReference>
<feature type="binding site" evidence="14">
    <location>
        <position position="802"/>
    </location>
    <ligand>
        <name>[4Fe-4S] cluster</name>
        <dbReference type="ChEBI" id="CHEBI:49883"/>
    </ligand>
</feature>
<keyword evidence="9 14" id="KW-0067">ATP-binding</keyword>
<dbReference type="InterPro" id="IPR014140">
    <property type="entry name" value="DNA_helicase_suAddB"/>
</dbReference>
<feature type="binding site" evidence="14">
    <location>
        <position position="1122"/>
    </location>
    <ligand>
        <name>[4Fe-4S] cluster</name>
        <dbReference type="ChEBI" id="CHEBI:49883"/>
    </ligand>
</feature>
<keyword evidence="7 14" id="KW-0347">Helicase</keyword>
<comment type="caution">
    <text evidence="16">The sequence shown here is derived from an EMBL/GenBank/DDBJ whole genome shotgun (WGS) entry which is preliminary data.</text>
</comment>
<comment type="miscellaneous">
    <text evidence="14">Despite having conserved helicase domains, this subunit does not have helicase activity.</text>
</comment>
<dbReference type="AlphaFoldDB" id="A0A917HDB6"/>
<keyword evidence="1 14" id="KW-0004">4Fe-4S</keyword>
<evidence type="ECO:0000256" key="5">
    <source>
        <dbReference type="ARBA" id="ARBA00022763"/>
    </source>
</evidence>
<reference evidence="16" key="1">
    <citation type="journal article" date="2014" name="Int. J. Syst. Evol. Microbiol.">
        <title>Complete genome sequence of Corynebacterium casei LMG S-19264T (=DSM 44701T), isolated from a smear-ripened cheese.</title>
        <authorList>
            <consortium name="US DOE Joint Genome Institute (JGI-PGF)"/>
            <person name="Walter F."/>
            <person name="Albersmeier A."/>
            <person name="Kalinowski J."/>
            <person name="Ruckert C."/>
        </authorList>
    </citation>
    <scope>NUCLEOTIDE SEQUENCE</scope>
    <source>
        <strain evidence="16">CGMCC 1.12754</strain>
    </source>
</reference>
<dbReference type="GO" id="GO:0000724">
    <property type="term" value="P:double-strand break repair via homologous recombination"/>
    <property type="evidence" value="ECO:0007669"/>
    <property type="project" value="UniProtKB-UniRule"/>
</dbReference>